<gene>
    <name evidence="1" type="ORF">OEIGOIKO_05746</name>
</gene>
<dbReference type="AlphaFoldDB" id="A0A7U9KZX1"/>
<comment type="caution">
    <text evidence="1">The sequence shown here is derived from an EMBL/GenBank/DDBJ whole genome shotgun (WGS) entry which is preliminary data.</text>
</comment>
<reference evidence="1 2" key="1">
    <citation type="submission" date="2018-11" db="EMBL/GenBank/DDBJ databases">
        <title>Whole genome sequence of Streptomyces chrestomyceticus NBRC 13444(T).</title>
        <authorList>
            <person name="Komaki H."/>
            <person name="Tamura T."/>
        </authorList>
    </citation>
    <scope>NUCLEOTIDE SEQUENCE [LARGE SCALE GENOMIC DNA]</scope>
    <source>
        <strain evidence="1 2">NBRC 13444</strain>
    </source>
</reference>
<dbReference type="Proteomes" id="UP000287830">
    <property type="component" value="Unassembled WGS sequence"/>
</dbReference>
<dbReference type="GeneID" id="95624524"/>
<dbReference type="OrthoDB" id="4227082at2"/>
<evidence type="ECO:0000313" key="2">
    <source>
        <dbReference type="Proteomes" id="UP000287830"/>
    </source>
</evidence>
<proteinExistence type="predicted"/>
<name>A0A7U9KZX1_9ACTN</name>
<organism evidence="1 2">
    <name type="scientific">Streptomyces chrestomyceticus JCM 4735</name>
    <dbReference type="NCBI Taxonomy" id="1306181"/>
    <lineage>
        <taxon>Bacteria</taxon>
        <taxon>Bacillati</taxon>
        <taxon>Actinomycetota</taxon>
        <taxon>Actinomycetes</taxon>
        <taxon>Kitasatosporales</taxon>
        <taxon>Streptomycetaceae</taxon>
        <taxon>Streptomyces</taxon>
    </lineage>
</organism>
<protein>
    <submittedName>
        <fullName evidence="1">Uncharacterized protein</fullName>
    </submittedName>
</protein>
<evidence type="ECO:0000313" key="1">
    <source>
        <dbReference type="EMBL" id="GCD37936.1"/>
    </source>
</evidence>
<accession>A0A7U9KZX1</accession>
<sequence length="172" mass="18607">MPDISEIIKRARPRETTVTLYLAGDEAAEVERLEKELAGLSDTWQPDSLGAKSPGEKLAKQIAATRERLKKSAVEFRLRALGRLAWSDLVAAHPSKDKAQAWDPETFPQALLAACCVEPAMAPEQVAELFEVLNEGQRIELCQAAYDVNAEATSVPFSVSASSILASLTAGK</sequence>
<dbReference type="EMBL" id="BHZC01000001">
    <property type="protein sequence ID" value="GCD37936.1"/>
    <property type="molecule type" value="Genomic_DNA"/>
</dbReference>
<dbReference type="RefSeq" id="WP_031186462.1">
    <property type="nucleotide sequence ID" value="NZ_BHZC01000001.1"/>
</dbReference>